<feature type="region of interest" description="Disordered" evidence="7">
    <location>
        <begin position="1"/>
        <end position="80"/>
    </location>
</feature>
<dbReference type="InterPro" id="IPR009057">
    <property type="entry name" value="Homeodomain-like_sf"/>
</dbReference>
<evidence type="ECO:0000256" key="3">
    <source>
        <dbReference type="ARBA" id="ARBA00022782"/>
    </source>
</evidence>
<dbReference type="SUPFAM" id="SSF46689">
    <property type="entry name" value="Homeodomain-like"/>
    <property type="match status" value="1"/>
</dbReference>
<dbReference type="NCBIfam" id="TIGR01557">
    <property type="entry name" value="myb_SHAQKYF"/>
    <property type="match status" value="1"/>
</dbReference>
<protein>
    <recommendedName>
        <fullName evidence="8">Myb-like domain-containing protein</fullName>
    </recommendedName>
</protein>
<proteinExistence type="predicted"/>
<evidence type="ECO:0000256" key="5">
    <source>
        <dbReference type="ARBA" id="ARBA00023163"/>
    </source>
</evidence>
<evidence type="ECO:0000313" key="10">
    <source>
        <dbReference type="Proteomes" id="UP000594263"/>
    </source>
</evidence>
<feature type="compositionally biased region" description="Polar residues" evidence="7">
    <location>
        <begin position="60"/>
        <end position="77"/>
    </location>
</feature>
<dbReference type="InterPro" id="IPR044847">
    <property type="entry name" value="KAN_fam"/>
</dbReference>
<dbReference type="GO" id="GO:0010158">
    <property type="term" value="P:abaxial cell fate specification"/>
    <property type="evidence" value="ECO:0007669"/>
    <property type="project" value="InterPro"/>
</dbReference>
<feature type="compositionally biased region" description="Polar residues" evidence="7">
    <location>
        <begin position="10"/>
        <end position="23"/>
    </location>
</feature>
<evidence type="ECO:0000313" key="9">
    <source>
        <dbReference type="EnsemblPlants" id="Kaladp0053s0577.1.v1.1"/>
    </source>
</evidence>
<evidence type="ECO:0000256" key="4">
    <source>
        <dbReference type="ARBA" id="ARBA00023015"/>
    </source>
</evidence>
<dbReference type="GO" id="GO:0006355">
    <property type="term" value="P:regulation of DNA-templated transcription"/>
    <property type="evidence" value="ECO:0007669"/>
    <property type="project" value="InterPro"/>
</dbReference>
<reference evidence="9" key="1">
    <citation type="submission" date="2021-01" db="UniProtKB">
        <authorList>
            <consortium name="EnsemblPlants"/>
        </authorList>
    </citation>
    <scope>IDENTIFICATION</scope>
</reference>
<dbReference type="AlphaFoldDB" id="A0A7N0U3W5"/>
<feature type="region of interest" description="Disordered" evidence="7">
    <location>
        <begin position="331"/>
        <end position="351"/>
    </location>
</feature>
<keyword evidence="5" id="KW-0804">Transcription</keyword>
<keyword evidence="3" id="KW-0221">Differentiation</keyword>
<comment type="subcellular location">
    <subcellularLocation>
        <location evidence="1">Nucleus</location>
    </subcellularLocation>
</comment>
<dbReference type="Gene3D" id="1.10.10.60">
    <property type="entry name" value="Homeodomain-like"/>
    <property type="match status" value="1"/>
</dbReference>
<dbReference type="GO" id="GO:0000976">
    <property type="term" value="F:transcription cis-regulatory region binding"/>
    <property type="evidence" value="ECO:0007669"/>
    <property type="project" value="InterPro"/>
</dbReference>
<dbReference type="OMA" id="WRTDEMD"/>
<dbReference type="InterPro" id="IPR006447">
    <property type="entry name" value="Myb_dom_plants"/>
</dbReference>
<dbReference type="Pfam" id="PF00249">
    <property type="entry name" value="Myb_DNA-binding"/>
    <property type="match status" value="1"/>
</dbReference>
<keyword evidence="2" id="KW-0217">Developmental protein</keyword>
<keyword evidence="4" id="KW-0805">Transcription regulation</keyword>
<dbReference type="PANTHER" id="PTHR31496:SF48">
    <property type="entry name" value="TRANSCRIPTION FACTOR KAN2-RELATED"/>
    <property type="match status" value="1"/>
</dbReference>
<keyword evidence="10" id="KW-1185">Reference proteome</keyword>
<dbReference type="GO" id="GO:0005634">
    <property type="term" value="C:nucleus"/>
    <property type="evidence" value="ECO:0007669"/>
    <property type="project" value="UniProtKB-SubCell"/>
</dbReference>
<evidence type="ECO:0000259" key="8">
    <source>
        <dbReference type="Pfam" id="PF00249"/>
    </source>
</evidence>
<evidence type="ECO:0000256" key="7">
    <source>
        <dbReference type="SAM" id="MobiDB-lite"/>
    </source>
</evidence>
<dbReference type="Gramene" id="Kaladp0053s0577.1.v1.1">
    <property type="protein sequence ID" value="Kaladp0053s0577.1.v1.1"/>
    <property type="gene ID" value="Kaladp0053s0577.v1.1"/>
</dbReference>
<dbReference type="InterPro" id="IPR001005">
    <property type="entry name" value="SANT/Myb"/>
</dbReference>
<dbReference type="EnsemblPlants" id="Kaladp0053s0577.1.v1.1">
    <property type="protein sequence ID" value="Kaladp0053s0577.1.v1.1"/>
    <property type="gene ID" value="Kaladp0053s0577.v1.1"/>
</dbReference>
<feature type="compositionally biased region" description="Acidic residues" evidence="7">
    <location>
        <begin position="39"/>
        <end position="48"/>
    </location>
</feature>
<evidence type="ECO:0000256" key="6">
    <source>
        <dbReference type="ARBA" id="ARBA00023242"/>
    </source>
</evidence>
<name>A0A7N0U3W5_KALFE</name>
<evidence type="ECO:0000256" key="1">
    <source>
        <dbReference type="ARBA" id="ARBA00004123"/>
    </source>
</evidence>
<dbReference type="PANTHER" id="PTHR31496">
    <property type="entry name" value="TRANSCRIPTION FACTOR KAN2-RELATED"/>
    <property type="match status" value="1"/>
</dbReference>
<accession>A0A7N0U3W5</accession>
<sequence length="426" mass="47445">MELFPAQPDLSLQISPPSTTKPNHTALWPHTSRSSDQEQVADEEEDQEQSAMDLGFWNRALSNNDPSTTLSKQQTGPNPAPFNISLSNPSIRVSSSSSLKSSNITFPHHHLLHTSSLPNPNNLRHQATIVATQNQQQQHGYMSMEPIKGIPIYHQNPARHHHPFFTASTFPHQHPSLLLDSFPASLPSSIRNTNSRSNIINGGSQTCSPAASCCQSSHHQTHHHGFLRTRFLSRFPGKKNMRAPRMRWTSTLHARFVHAVELLGGHERATPKSVLELMDVKDLTLAHVKSHLQMYRTVKTTDKVAASSDAYENGSSGDNAEDFTLDIHSSARKQSDRQDQPSIASAAGGPNALQDKNFQALWSNFLSREAWLHAGKQKDSLQGAMVSLQDMDDWRCSSIYERSPEEIIIGRSMKKPNLEFTLGRAL</sequence>
<dbReference type="FunFam" id="1.10.10.60:FF:000002">
    <property type="entry name" value="Myb family transcription factor"/>
    <property type="match status" value="1"/>
</dbReference>
<organism evidence="9 10">
    <name type="scientific">Kalanchoe fedtschenkoi</name>
    <name type="common">Lavender scallops</name>
    <name type="synonym">South American air plant</name>
    <dbReference type="NCBI Taxonomy" id="63787"/>
    <lineage>
        <taxon>Eukaryota</taxon>
        <taxon>Viridiplantae</taxon>
        <taxon>Streptophyta</taxon>
        <taxon>Embryophyta</taxon>
        <taxon>Tracheophyta</taxon>
        <taxon>Spermatophyta</taxon>
        <taxon>Magnoliopsida</taxon>
        <taxon>eudicotyledons</taxon>
        <taxon>Gunneridae</taxon>
        <taxon>Pentapetalae</taxon>
        <taxon>Saxifragales</taxon>
        <taxon>Crassulaceae</taxon>
        <taxon>Kalanchoe</taxon>
    </lineage>
</organism>
<feature type="domain" description="Myb-like" evidence="8">
    <location>
        <begin position="245"/>
        <end position="296"/>
    </location>
</feature>
<evidence type="ECO:0000256" key="2">
    <source>
        <dbReference type="ARBA" id="ARBA00022473"/>
    </source>
</evidence>
<keyword evidence="6" id="KW-0539">Nucleus</keyword>
<dbReference type="Proteomes" id="UP000594263">
    <property type="component" value="Unplaced"/>
</dbReference>